<dbReference type="Proteomes" id="UP000290218">
    <property type="component" value="Unassembled WGS sequence"/>
</dbReference>
<name>A0A4Q1C8X9_9BACT</name>
<feature type="transmembrane region" description="Helical" evidence="1">
    <location>
        <begin position="49"/>
        <end position="67"/>
    </location>
</feature>
<evidence type="ECO:0000313" key="2">
    <source>
        <dbReference type="EMBL" id="RXK55326.1"/>
    </source>
</evidence>
<evidence type="ECO:0000256" key="1">
    <source>
        <dbReference type="SAM" id="Phobius"/>
    </source>
</evidence>
<evidence type="ECO:0000313" key="3">
    <source>
        <dbReference type="Proteomes" id="UP000290218"/>
    </source>
</evidence>
<comment type="caution">
    <text evidence="2">The sequence shown here is derived from an EMBL/GenBank/DDBJ whole genome shotgun (WGS) entry which is preliminary data.</text>
</comment>
<gene>
    <name evidence="2" type="ORF">ESB00_05355</name>
</gene>
<reference evidence="2 3" key="1">
    <citation type="submission" date="2019-01" db="EMBL/GenBank/DDBJ databases">
        <title>Lacunisphaera sp. strain TWA-58.</title>
        <authorList>
            <person name="Chen W.-M."/>
        </authorList>
    </citation>
    <scope>NUCLEOTIDE SEQUENCE [LARGE SCALE GENOMIC DNA]</scope>
    <source>
        <strain evidence="2 3">TWA-58</strain>
    </source>
</reference>
<sequence>MPHSLNVDATRYPVRMRWFLGVAWVVILAKCALVWWAMNHWQVPINPAWIIGPTLMLAVIATALWVAPHAD</sequence>
<dbReference type="EMBL" id="SDHX01000001">
    <property type="protein sequence ID" value="RXK55326.1"/>
    <property type="molecule type" value="Genomic_DNA"/>
</dbReference>
<protein>
    <submittedName>
        <fullName evidence="2">Uncharacterized protein</fullName>
    </submittedName>
</protein>
<dbReference type="RefSeq" id="WP_129046690.1">
    <property type="nucleotide sequence ID" value="NZ_SDHX01000001.1"/>
</dbReference>
<keyword evidence="1" id="KW-0812">Transmembrane</keyword>
<keyword evidence="3" id="KW-1185">Reference proteome</keyword>
<proteinExistence type="predicted"/>
<feature type="transmembrane region" description="Helical" evidence="1">
    <location>
        <begin position="18"/>
        <end position="37"/>
    </location>
</feature>
<keyword evidence="1" id="KW-1133">Transmembrane helix</keyword>
<accession>A0A4Q1C8X9</accession>
<dbReference type="OrthoDB" id="197115at2"/>
<keyword evidence="1" id="KW-0472">Membrane</keyword>
<organism evidence="2 3">
    <name type="scientific">Oleiharenicola lentus</name>
    <dbReference type="NCBI Taxonomy" id="2508720"/>
    <lineage>
        <taxon>Bacteria</taxon>
        <taxon>Pseudomonadati</taxon>
        <taxon>Verrucomicrobiota</taxon>
        <taxon>Opitutia</taxon>
        <taxon>Opitutales</taxon>
        <taxon>Opitutaceae</taxon>
        <taxon>Oleiharenicola</taxon>
    </lineage>
</organism>
<dbReference type="AlphaFoldDB" id="A0A4Q1C8X9"/>